<evidence type="ECO:0000313" key="1">
    <source>
        <dbReference type="EMBL" id="GBM24544.1"/>
    </source>
</evidence>
<protein>
    <recommendedName>
        <fullName evidence="3">Histone-lysine N-methyltransferase SETMAR</fullName>
    </recommendedName>
</protein>
<accession>A0A4Y2E9L3</accession>
<gene>
    <name evidence="1" type="ORF">AVEN_217123_1</name>
</gene>
<dbReference type="InterPro" id="IPR036397">
    <property type="entry name" value="RNaseH_sf"/>
</dbReference>
<dbReference type="AlphaFoldDB" id="A0A4Y2E9L3"/>
<dbReference type="Proteomes" id="UP000499080">
    <property type="component" value="Unassembled WGS sequence"/>
</dbReference>
<dbReference type="OrthoDB" id="6470724at2759"/>
<dbReference type="PANTHER" id="PTHR46060:SF1">
    <property type="entry name" value="MARINER MOS1 TRANSPOSASE-LIKE PROTEIN"/>
    <property type="match status" value="1"/>
</dbReference>
<sequence length="134" mass="15157">MGIRNDTVKQRIENINTTTNQHYLKRRQLHKILWVAVSSTVGLPVERRRHLQSVCLQDVVLVDQTDEKSGWSVLQHPPYSPDLAPSDFHLIGPLKQHLGGKHYADDDDGSPTVDETATQRILYSCNWGADKTMG</sequence>
<dbReference type="EMBL" id="BGPR01000521">
    <property type="protein sequence ID" value="GBM24544.1"/>
    <property type="molecule type" value="Genomic_DNA"/>
</dbReference>
<dbReference type="InterPro" id="IPR052709">
    <property type="entry name" value="Transposase-MT_Hybrid"/>
</dbReference>
<comment type="caution">
    <text evidence="1">The sequence shown here is derived from an EMBL/GenBank/DDBJ whole genome shotgun (WGS) entry which is preliminary data.</text>
</comment>
<dbReference type="Gene3D" id="3.30.420.10">
    <property type="entry name" value="Ribonuclease H-like superfamily/Ribonuclease H"/>
    <property type="match status" value="1"/>
</dbReference>
<evidence type="ECO:0000313" key="2">
    <source>
        <dbReference type="Proteomes" id="UP000499080"/>
    </source>
</evidence>
<organism evidence="1 2">
    <name type="scientific">Araneus ventricosus</name>
    <name type="common">Orbweaver spider</name>
    <name type="synonym">Epeira ventricosa</name>
    <dbReference type="NCBI Taxonomy" id="182803"/>
    <lineage>
        <taxon>Eukaryota</taxon>
        <taxon>Metazoa</taxon>
        <taxon>Ecdysozoa</taxon>
        <taxon>Arthropoda</taxon>
        <taxon>Chelicerata</taxon>
        <taxon>Arachnida</taxon>
        <taxon>Araneae</taxon>
        <taxon>Araneomorphae</taxon>
        <taxon>Entelegynae</taxon>
        <taxon>Araneoidea</taxon>
        <taxon>Araneidae</taxon>
        <taxon>Araneus</taxon>
    </lineage>
</organism>
<dbReference type="GO" id="GO:0003676">
    <property type="term" value="F:nucleic acid binding"/>
    <property type="evidence" value="ECO:0007669"/>
    <property type="project" value="InterPro"/>
</dbReference>
<evidence type="ECO:0008006" key="3">
    <source>
        <dbReference type="Google" id="ProtNLM"/>
    </source>
</evidence>
<dbReference type="PANTHER" id="PTHR46060">
    <property type="entry name" value="MARINER MOS1 TRANSPOSASE-LIKE PROTEIN"/>
    <property type="match status" value="1"/>
</dbReference>
<proteinExistence type="predicted"/>
<reference evidence="1 2" key="1">
    <citation type="journal article" date="2019" name="Sci. Rep.">
        <title>Orb-weaving spider Araneus ventricosus genome elucidates the spidroin gene catalogue.</title>
        <authorList>
            <person name="Kono N."/>
            <person name="Nakamura H."/>
            <person name="Ohtoshi R."/>
            <person name="Moran D.A.P."/>
            <person name="Shinohara A."/>
            <person name="Yoshida Y."/>
            <person name="Fujiwara M."/>
            <person name="Mori M."/>
            <person name="Tomita M."/>
            <person name="Arakawa K."/>
        </authorList>
    </citation>
    <scope>NUCLEOTIDE SEQUENCE [LARGE SCALE GENOMIC DNA]</scope>
</reference>
<name>A0A4Y2E9L3_ARAVE</name>
<keyword evidence="2" id="KW-1185">Reference proteome</keyword>